<dbReference type="GO" id="GO:0098552">
    <property type="term" value="C:side of membrane"/>
    <property type="evidence" value="ECO:0007669"/>
    <property type="project" value="UniProtKB-KW"/>
</dbReference>
<evidence type="ECO:0000256" key="8">
    <source>
        <dbReference type="ARBA" id="ARBA00022821"/>
    </source>
</evidence>
<evidence type="ECO:0000256" key="1">
    <source>
        <dbReference type="ARBA" id="ARBA00000382"/>
    </source>
</evidence>
<keyword evidence="5" id="KW-0325">Glycoprotein</keyword>
<evidence type="ECO:0000256" key="9">
    <source>
        <dbReference type="ARBA" id="ARBA00023157"/>
    </source>
</evidence>
<keyword evidence="17" id="KW-1185">Reference proteome</keyword>
<dbReference type="GO" id="GO:0005886">
    <property type="term" value="C:plasma membrane"/>
    <property type="evidence" value="ECO:0007669"/>
    <property type="project" value="UniProtKB-SubCell"/>
</dbReference>
<keyword evidence="5" id="KW-0449">Lipoprotein</keyword>
<evidence type="ECO:0000256" key="6">
    <source>
        <dbReference type="ARBA" id="ARBA00022729"/>
    </source>
</evidence>
<dbReference type="InterPro" id="IPR012946">
    <property type="entry name" value="X8"/>
</dbReference>
<dbReference type="Gene3D" id="3.20.20.80">
    <property type="entry name" value="Glycosidases"/>
    <property type="match status" value="1"/>
</dbReference>
<evidence type="ECO:0000313" key="17">
    <source>
        <dbReference type="Proteomes" id="UP001497516"/>
    </source>
</evidence>
<dbReference type="GO" id="GO:0006952">
    <property type="term" value="P:defense response"/>
    <property type="evidence" value="ECO:0007669"/>
    <property type="project" value="UniProtKB-KW"/>
</dbReference>
<evidence type="ECO:0000256" key="2">
    <source>
        <dbReference type="ARBA" id="ARBA00004609"/>
    </source>
</evidence>
<reference evidence="16 17" key="1">
    <citation type="submission" date="2024-04" db="EMBL/GenBank/DDBJ databases">
        <authorList>
            <person name="Fracassetti M."/>
        </authorList>
    </citation>
    <scope>NUCLEOTIDE SEQUENCE [LARGE SCALE GENOMIC DNA]</scope>
</reference>
<dbReference type="InterPro" id="IPR000490">
    <property type="entry name" value="Glyco_hydro_17"/>
</dbReference>
<dbReference type="EMBL" id="OZ034818">
    <property type="protein sequence ID" value="CAL1387334.1"/>
    <property type="molecule type" value="Genomic_DNA"/>
</dbReference>
<dbReference type="FunFam" id="1.20.58.1040:FF:000003">
    <property type="entry name" value="glucan endo-1,3-beta-glucosidase 7"/>
    <property type="match status" value="1"/>
</dbReference>
<dbReference type="SUPFAM" id="SSF51445">
    <property type="entry name" value="(Trans)glycosidases"/>
    <property type="match status" value="1"/>
</dbReference>
<dbReference type="SMART" id="SM00768">
    <property type="entry name" value="X8"/>
    <property type="match status" value="1"/>
</dbReference>
<evidence type="ECO:0000256" key="12">
    <source>
        <dbReference type="ARBA" id="ARBA00033417"/>
    </source>
</evidence>
<feature type="region of interest" description="Disordered" evidence="14">
    <location>
        <begin position="357"/>
        <end position="379"/>
    </location>
</feature>
<keyword evidence="6" id="KW-0732">Signal</keyword>
<accession>A0AAV2EN56</accession>
<feature type="domain" description="X8" evidence="15">
    <location>
        <begin position="388"/>
        <end position="472"/>
    </location>
</feature>
<dbReference type="GO" id="GO:0005975">
    <property type="term" value="P:carbohydrate metabolic process"/>
    <property type="evidence" value="ECO:0007669"/>
    <property type="project" value="InterPro"/>
</dbReference>
<keyword evidence="5" id="KW-0472">Membrane</keyword>
<evidence type="ECO:0000313" key="16">
    <source>
        <dbReference type="EMBL" id="CAL1387334.1"/>
    </source>
</evidence>
<keyword evidence="8" id="KW-0611">Plant defense</keyword>
<evidence type="ECO:0000256" key="7">
    <source>
        <dbReference type="ARBA" id="ARBA00022801"/>
    </source>
</evidence>
<protein>
    <recommendedName>
        <fullName evidence="4">glucan endo-1,3-beta-D-glucosidase</fullName>
        <ecNumber evidence="4">3.2.1.39</ecNumber>
    </recommendedName>
    <alternativeName>
        <fullName evidence="11">(1-&gt;3)-beta-glucan endohydrolase</fullName>
    </alternativeName>
    <alternativeName>
        <fullName evidence="12">Beta-1,3-endoglucanase</fullName>
    </alternativeName>
</protein>
<dbReference type="GO" id="GO:0042973">
    <property type="term" value="F:glucan endo-1,3-beta-D-glucosidase activity"/>
    <property type="evidence" value="ECO:0007669"/>
    <property type="project" value="UniProtKB-EC"/>
</dbReference>
<evidence type="ECO:0000256" key="14">
    <source>
        <dbReference type="SAM" id="MobiDB-lite"/>
    </source>
</evidence>
<evidence type="ECO:0000259" key="15">
    <source>
        <dbReference type="SMART" id="SM00768"/>
    </source>
</evidence>
<comment type="subcellular location">
    <subcellularLocation>
        <location evidence="2">Cell membrane</location>
        <topology evidence="2">Lipid-anchor</topology>
        <topology evidence="2">GPI-anchor</topology>
    </subcellularLocation>
</comment>
<evidence type="ECO:0000256" key="5">
    <source>
        <dbReference type="ARBA" id="ARBA00022622"/>
    </source>
</evidence>
<evidence type="ECO:0000256" key="4">
    <source>
        <dbReference type="ARBA" id="ARBA00012780"/>
    </source>
</evidence>
<dbReference type="Proteomes" id="UP001497516">
    <property type="component" value="Chromosome 5"/>
</dbReference>
<evidence type="ECO:0000256" key="11">
    <source>
        <dbReference type="ARBA" id="ARBA00033335"/>
    </source>
</evidence>
<dbReference type="Pfam" id="PF07983">
    <property type="entry name" value="X8"/>
    <property type="match status" value="1"/>
</dbReference>
<keyword evidence="10" id="KW-0326">Glycosidase</keyword>
<comment type="catalytic activity">
    <reaction evidence="1">
        <text>Hydrolysis of (1-&gt;3)-beta-D-glucosidic linkages in (1-&gt;3)-beta-D-glucans.</text>
        <dbReference type="EC" id="3.2.1.39"/>
    </reaction>
</comment>
<dbReference type="Gene3D" id="1.20.58.1040">
    <property type="match status" value="1"/>
</dbReference>
<organism evidence="16 17">
    <name type="scientific">Linum trigynum</name>
    <dbReference type="NCBI Taxonomy" id="586398"/>
    <lineage>
        <taxon>Eukaryota</taxon>
        <taxon>Viridiplantae</taxon>
        <taxon>Streptophyta</taxon>
        <taxon>Embryophyta</taxon>
        <taxon>Tracheophyta</taxon>
        <taxon>Spermatophyta</taxon>
        <taxon>Magnoliopsida</taxon>
        <taxon>eudicotyledons</taxon>
        <taxon>Gunneridae</taxon>
        <taxon>Pentapetalae</taxon>
        <taxon>rosids</taxon>
        <taxon>fabids</taxon>
        <taxon>Malpighiales</taxon>
        <taxon>Linaceae</taxon>
        <taxon>Linum</taxon>
    </lineage>
</organism>
<dbReference type="FunFam" id="3.20.20.80:FF:000002">
    <property type="entry name" value="Glucan endo-1,3-beta-glucosidase 3"/>
    <property type="match status" value="1"/>
</dbReference>
<evidence type="ECO:0000256" key="13">
    <source>
        <dbReference type="RuleBase" id="RU004335"/>
    </source>
</evidence>
<gene>
    <name evidence="16" type="ORF">LTRI10_LOCUS28328</name>
</gene>
<proteinExistence type="inferred from homology"/>
<sequence length="473" mass="50406">MLKEMGTNNHNFILHLLRLTAAVLSLSTTAFAIGVNYGTLGNNLPPPATVANFLKTQTIIDSVKLFDANPDVLRAFAGSGLSVTVTIPNGLIPSLADVGAARGWINDNIAPFHPQTKINRVLVGNEIMATLDDNLISNLVPAMKAVHQALVQAGINDVQVTTAHSMGILKASDPPSAGQFWPGHDVTVYAPMLEFLRQTKAPFTVNPYSYFGYSPQMANYALFRPNPGVHDPVTGITYTNMFDATLDATYTAMRKLGFPDVGLLVGETGWPTLCLPGQLECTVENAAWYNSELVRRSVDGVGTPLVPNKRIGIFLFALFNENEKPGPITEQNWGLFRPDMTPVYHCGVLRSEQPLAPIGRQGGRKTHKGSAGGATPAMPVPAAGGGKKWCVAKAGAAAPTLQANIDYACGNGADCKPIQPGGPCFEPNNVVAHATFAMNSYYRAKGSLDSTCYFSNTGVVTAVDPSNANCKFP</sequence>
<dbReference type="InterPro" id="IPR017853">
    <property type="entry name" value="GH"/>
</dbReference>
<dbReference type="Pfam" id="PF00332">
    <property type="entry name" value="Glyco_hydro_17"/>
    <property type="match status" value="1"/>
</dbReference>
<keyword evidence="9" id="KW-1015">Disulfide bond</keyword>
<evidence type="ECO:0000256" key="3">
    <source>
        <dbReference type="ARBA" id="ARBA00008773"/>
    </source>
</evidence>
<dbReference type="InterPro" id="IPR044965">
    <property type="entry name" value="Glyco_hydro_17_plant"/>
</dbReference>
<dbReference type="PANTHER" id="PTHR32227">
    <property type="entry name" value="GLUCAN ENDO-1,3-BETA-GLUCOSIDASE BG1-RELATED-RELATED"/>
    <property type="match status" value="1"/>
</dbReference>
<keyword evidence="5" id="KW-0336">GPI-anchor</keyword>
<comment type="similarity">
    <text evidence="3 13">Belongs to the glycosyl hydrolase 17 family.</text>
</comment>
<dbReference type="EC" id="3.2.1.39" evidence="4"/>
<evidence type="ECO:0000256" key="10">
    <source>
        <dbReference type="ARBA" id="ARBA00023295"/>
    </source>
</evidence>
<keyword evidence="7" id="KW-0378">Hydrolase</keyword>
<name>A0AAV2EN56_9ROSI</name>
<dbReference type="AlphaFoldDB" id="A0AAV2EN56"/>